<evidence type="ECO:0000313" key="1">
    <source>
        <dbReference type="EMBL" id="MCG4749397.1"/>
    </source>
</evidence>
<dbReference type="AlphaFoldDB" id="A0AAX1SEH0"/>
<dbReference type="EMBL" id="JAAITT010000097">
    <property type="protein sequence ID" value="NSJ52698.1"/>
    <property type="molecule type" value="Genomic_DNA"/>
</dbReference>
<name>A0AAX1SEH0_9FIRM</name>
<keyword evidence="3" id="KW-1185">Reference proteome</keyword>
<dbReference type="RefSeq" id="WP_117562245.1">
    <property type="nucleotide sequence ID" value="NZ_JAAITT010000097.1"/>
</dbReference>
<dbReference type="PANTHER" id="PTHR35004:SF8">
    <property type="entry name" value="TRANSPOSASE RV3428C-RELATED"/>
    <property type="match status" value="1"/>
</dbReference>
<protein>
    <submittedName>
        <fullName evidence="2">Transposase family protein</fullName>
    </submittedName>
</protein>
<organism evidence="1 4">
    <name type="scientific">Enterocloster aldenensis</name>
    <dbReference type="NCBI Taxonomy" id="358742"/>
    <lineage>
        <taxon>Bacteria</taxon>
        <taxon>Bacillati</taxon>
        <taxon>Bacillota</taxon>
        <taxon>Clostridia</taxon>
        <taxon>Lachnospirales</taxon>
        <taxon>Lachnospiraceae</taxon>
        <taxon>Enterocloster</taxon>
    </lineage>
</organism>
<evidence type="ECO:0000313" key="4">
    <source>
        <dbReference type="Proteomes" id="UP001299608"/>
    </source>
</evidence>
<reference evidence="2" key="2">
    <citation type="submission" date="2020-02" db="EMBL/GenBank/DDBJ databases">
        <authorList>
            <person name="Littmann E."/>
            <person name="Sorbara M."/>
        </authorList>
    </citation>
    <scope>NUCLEOTIDE SEQUENCE</scope>
    <source>
        <strain evidence="2">MSK.1.17</strain>
    </source>
</reference>
<gene>
    <name evidence="2" type="ORF">G5B36_29120</name>
    <name evidence="1" type="ORF">L0N08_28740</name>
</gene>
<dbReference type="PANTHER" id="PTHR35004">
    <property type="entry name" value="TRANSPOSASE RV3428C-RELATED"/>
    <property type="match status" value="1"/>
</dbReference>
<reference evidence="2 3" key="1">
    <citation type="journal article" date="2020" name="Cell Host Microbe">
        <title>Functional and Genomic Variation between Human-Derived Isolates of Lachnospiraceae Reveals Inter- and Intra-Species Diversity.</title>
        <authorList>
            <person name="Sorbara M.T."/>
            <person name="Littmann E.R."/>
            <person name="Fontana E."/>
            <person name="Moody T.U."/>
            <person name="Kohout C.E."/>
            <person name="Gjonbalaj M."/>
            <person name="Eaton V."/>
            <person name="Seok R."/>
            <person name="Leiner I.M."/>
            <person name="Pamer E.G."/>
        </authorList>
    </citation>
    <scope>NUCLEOTIDE SEQUENCE [LARGE SCALE GENOMIC DNA]</scope>
    <source>
        <strain evidence="2 3">MSK.1.17</strain>
    </source>
</reference>
<accession>A0AAX1SEH0</accession>
<dbReference type="Proteomes" id="UP000669239">
    <property type="component" value="Unassembled WGS sequence"/>
</dbReference>
<proteinExistence type="predicted"/>
<dbReference type="Proteomes" id="UP001299608">
    <property type="component" value="Unassembled WGS sequence"/>
</dbReference>
<comment type="caution">
    <text evidence="1">The sequence shown here is derived from an EMBL/GenBank/DDBJ whole genome shotgun (WGS) entry which is preliminary data.</text>
</comment>
<evidence type="ECO:0000313" key="2">
    <source>
        <dbReference type="EMBL" id="NSJ52698.1"/>
    </source>
</evidence>
<sequence>MHGYFGGVARILTPDNLKVGILSNRKYEAPVANRSYQELADYWQTALLPARVLAPRDNAAVEGSVGNLTSHIIARPRSREFFDIHAMNAAILKELERFNDTLFLKRDGSRRPVSLEEGLTFLRPLPSYLYEPAQWRTATVQLNHHIAVDFQNHSIPYELESPNAQSTQR</sequence>
<reference evidence="1" key="3">
    <citation type="submission" date="2022-01" db="EMBL/GenBank/DDBJ databases">
        <title>Collection of gut derived symbiotic bacterial strains cultured from healthy donors.</title>
        <authorList>
            <person name="Lin H."/>
            <person name="Kohout C."/>
            <person name="Waligurski E."/>
            <person name="Pamer E.G."/>
        </authorList>
    </citation>
    <scope>NUCLEOTIDE SEQUENCE</scope>
    <source>
        <strain evidence="1">DFI.6.55</strain>
    </source>
</reference>
<evidence type="ECO:0000313" key="3">
    <source>
        <dbReference type="Proteomes" id="UP000669239"/>
    </source>
</evidence>
<dbReference type="EMBL" id="JAKNGE010000063">
    <property type="protein sequence ID" value="MCG4749397.1"/>
    <property type="molecule type" value="Genomic_DNA"/>
</dbReference>